<name>A0A0F9EUY9_9ZZZZ</name>
<protein>
    <submittedName>
        <fullName evidence="1">Uncharacterized protein</fullName>
    </submittedName>
</protein>
<accession>A0A0F9EUY9</accession>
<proteinExistence type="predicted"/>
<sequence length="187" mass="20229">MNKRLVDKLTLWLKRKHPGTVFKMRDFFMEYVARLFGIVPLSASLGARVFRVGGSVEDLGIVSVHMVTDAFVNYLVDSLQGVEADWDDFKYHDSGTGTNVEAVGNTALQTPTGEARDVGTQIEGATANIYKSVATHTYAGSFAITEHALLNAAAAGTLMDRSVFTAINVISGDRIEFTYQLSVTSGG</sequence>
<gene>
    <name evidence="1" type="ORF">LCGC14_2383150</name>
</gene>
<dbReference type="AlphaFoldDB" id="A0A0F9EUY9"/>
<reference evidence="1" key="1">
    <citation type="journal article" date="2015" name="Nature">
        <title>Complex archaea that bridge the gap between prokaryotes and eukaryotes.</title>
        <authorList>
            <person name="Spang A."/>
            <person name="Saw J.H."/>
            <person name="Jorgensen S.L."/>
            <person name="Zaremba-Niedzwiedzka K."/>
            <person name="Martijn J."/>
            <person name="Lind A.E."/>
            <person name="van Eijk R."/>
            <person name="Schleper C."/>
            <person name="Guy L."/>
            <person name="Ettema T.J."/>
        </authorList>
    </citation>
    <scope>NUCLEOTIDE SEQUENCE</scope>
</reference>
<dbReference type="EMBL" id="LAZR01035389">
    <property type="protein sequence ID" value="KKL27638.1"/>
    <property type="molecule type" value="Genomic_DNA"/>
</dbReference>
<comment type="caution">
    <text evidence="1">The sequence shown here is derived from an EMBL/GenBank/DDBJ whole genome shotgun (WGS) entry which is preliminary data.</text>
</comment>
<organism evidence="1">
    <name type="scientific">marine sediment metagenome</name>
    <dbReference type="NCBI Taxonomy" id="412755"/>
    <lineage>
        <taxon>unclassified sequences</taxon>
        <taxon>metagenomes</taxon>
        <taxon>ecological metagenomes</taxon>
    </lineage>
</organism>
<evidence type="ECO:0000313" key="1">
    <source>
        <dbReference type="EMBL" id="KKL27638.1"/>
    </source>
</evidence>